<reference evidence="5" key="1">
    <citation type="journal article" date="2020" name="Stud. Mycol.">
        <title>101 Dothideomycetes genomes: a test case for predicting lifestyles and emergence of pathogens.</title>
        <authorList>
            <person name="Haridas S."/>
            <person name="Albert R."/>
            <person name="Binder M."/>
            <person name="Bloem J."/>
            <person name="Labutti K."/>
            <person name="Salamov A."/>
            <person name="Andreopoulos B."/>
            <person name="Baker S."/>
            <person name="Barry K."/>
            <person name="Bills G."/>
            <person name="Bluhm B."/>
            <person name="Cannon C."/>
            <person name="Castanera R."/>
            <person name="Culley D."/>
            <person name="Daum C."/>
            <person name="Ezra D."/>
            <person name="Gonzalez J."/>
            <person name="Henrissat B."/>
            <person name="Kuo A."/>
            <person name="Liang C."/>
            <person name="Lipzen A."/>
            <person name="Lutzoni F."/>
            <person name="Magnuson J."/>
            <person name="Mondo S."/>
            <person name="Nolan M."/>
            <person name="Ohm R."/>
            <person name="Pangilinan J."/>
            <person name="Park H.-J."/>
            <person name="Ramirez L."/>
            <person name="Alfaro M."/>
            <person name="Sun H."/>
            <person name="Tritt A."/>
            <person name="Yoshinaga Y."/>
            <person name="Zwiers L.-H."/>
            <person name="Turgeon B."/>
            <person name="Goodwin S."/>
            <person name="Spatafora J."/>
            <person name="Crous P."/>
            <person name="Grigoriev I."/>
        </authorList>
    </citation>
    <scope>NUCLEOTIDE SEQUENCE</scope>
    <source>
        <strain evidence="5">CBS 175.79</strain>
    </source>
</reference>
<keyword evidence="6" id="KW-1185">Reference proteome</keyword>
<accession>A0A6A5Y3Q3</accession>
<evidence type="ECO:0000256" key="3">
    <source>
        <dbReference type="ARBA" id="ARBA00023002"/>
    </source>
</evidence>
<dbReference type="Gene3D" id="3.90.25.10">
    <property type="entry name" value="UDP-galactose 4-epimerase, domain 1"/>
    <property type="match status" value="1"/>
</dbReference>
<dbReference type="InterPro" id="IPR051164">
    <property type="entry name" value="NmrA-like_oxidored"/>
</dbReference>
<dbReference type="GO" id="GO:0005634">
    <property type="term" value="C:nucleus"/>
    <property type="evidence" value="ECO:0007669"/>
    <property type="project" value="TreeGrafter"/>
</dbReference>
<dbReference type="CDD" id="cd05251">
    <property type="entry name" value="NmrA_like_SDR_a"/>
    <property type="match status" value="1"/>
</dbReference>
<keyword evidence="2" id="KW-0521">NADP</keyword>
<sequence length="287" mass="31770">MPRYLITGATGQQGGGVVEALLHESGHADIEIRAITRNLSSNSAKDLQNRGIEVVKADLGDGKSLEAALRGCEAAYLVTDFRGPGGVEEEKEQGRTFVDAAVRAGVKHIVFSSVSGSEDERVEHFHSKYHIEKYIQASGLKWAVIRPVGFMDLIPPPGIGRAFFLAAMKAAFGDVKQKWIACEDIGKGAAKALMQPNHFNGKTYEIVGDVATVNEVKSALERADNGRTEWNVWLPKYLVMLFSPYHYRQMFQWLALGVQPGEVQRTKELIPDVMNVESWARKKTKQE</sequence>
<feature type="domain" description="NmrA-like" evidence="4">
    <location>
        <begin position="5"/>
        <end position="231"/>
    </location>
</feature>
<proteinExistence type="inferred from homology"/>
<evidence type="ECO:0000313" key="5">
    <source>
        <dbReference type="EMBL" id="KAF2019491.1"/>
    </source>
</evidence>
<dbReference type="Pfam" id="PF05368">
    <property type="entry name" value="NmrA"/>
    <property type="match status" value="1"/>
</dbReference>
<dbReference type="EMBL" id="ML978067">
    <property type="protein sequence ID" value="KAF2019491.1"/>
    <property type="molecule type" value="Genomic_DNA"/>
</dbReference>
<organism evidence="5 6">
    <name type="scientific">Aaosphaeria arxii CBS 175.79</name>
    <dbReference type="NCBI Taxonomy" id="1450172"/>
    <lineage>
        <taxon>Eukaryota</taxon>
        <taxon>Fungi</taxon>
        <taxon>Dikarya</taxon>
        <taxon>Ascomycota</taxon>
        <taxon>Pezizomycotina</taxon>
        <taxon>Dothideomycetes</taxon>
        <taxon>Pleosporomycetidae</taxon>
        <taxon>Pleosporales</taxon>
        <taxon>Pleosporales incertae sedis</taxon>
        <taxon>Aaosphaeria</taxon>
    </lineage>
</organism>
<evidence type="ECO:0000256" key="1">
    <source>
        <dbReference type="ARBA" id="ARBA00006328"/>
    </source>
</evidence>
<dbReference type="PANTHER" id="PTHR42748:SF30">
    <property type="entry name" value="NMRA-LIKE DOMAIN-CONTAINING PROTEIN"/>
    <property type="match status" value="1"/>
</dbReference>
<comment type="similarity">
    <text evidence="1">Belongs to the NmrA-type oxidoreductase family.</text>
</comment>
<name>A0A6A5Y3Q3_9PLEO</name>
<dbReference type="RefSeq" id="XP_033387830.1">
    <property type="nucleotide sequence ID" value="XM_033525749.1"/>
</dbReference>
<dbReference type="PANTHER" id="PTHR42748">
    <property type="entry name" value="NITROGEN METABOLITE REPRESSION PROTEIN NMRA FAMILY MEMBER"/>
    <property type="match status" value="1"/>
</dbReference>
<protein>
    <submittedName>
        <fullName evidence="5">NAD(P)-binding protein</fullName>
    </submittedName>
</protein>
<dbReference type="Gene3D" id="3.40.50.720">
    <property type="entry name" value="NAD(P)-binding Rossmann-like Domain"/>
    <property type="match status" value="1"/>
</dbReference>
<evidence type="ECO:0000259" key="4">
    <source>
        <dbReference type="Pfam" id="PF05368"/>
    </source>
</evidence>
<evidence type="ECO:0000256" key="2">
    <source>
        <dbReference type="ARBA" id="ARBA00022857"/>
    </source>
</evidence>
<dbReference type="GO" id="GO:0016491">
    <property type="term" value="F:oxidoreductase activity"/>
    <property type="evidence" value="ECO:0007669"/>
    <property type="project" value="UniProtKB-KW"/>
</dbReference>
<dbReference type="GeneID" id="54283146"/>
<dbReference type="SUPFAM" id="SSF51735">
    <property type="entry name" value="NAD(P)-binding Rossmann-fold domains"/>
    <property type="match status" value="1"/>
</dbReference>
<dbReference type="Proteomes" id="UP000799778">
    <property type="component" value="Unassembled WGS sequence"/>
</dbReference>
<evidence type="ECO:0000313" key="6">
    <source>
        <dbReference type="Proteomes" id="UP000799778"/>
    </source>
</evidence>
<dbReference type="AlphaFoldDB" id="A0A6A5Y3Q3"/>
<gene>
    <name evidence="5" type="ORF">BU24DRAFT_406159</name>
</gene>
<dbReference type="OrthoDB" id="300709at2759"/>
<dbReference type="InterPro" id="IPR036291">
    <property type="entry name" value="NAD(P)-bd_dom_sf"/>
</dbReference>
<keyword evidence="3" id="KW-0560">Oxidoreductase</keyword>
<dbReference type="InterPro" id="IPR008030">
    <property type="entry name" value="NmrA-like"/>
</dbReference>